<accession>V4US43</accession>
<dbReference type="Gene3D" id="3.80.10.10">
    <property type="entry name" value="Ribonuclease Inhibitor"/>
    <property type="match status" value="2"/>
</dbReference>
<proteinExistence type="predicted"/>
<protein>
    <recommendedName>
        <fullName evidence="3">Disease resistance R13L4/SHOC-2-like LRR domain-containing protein</fullName>
    </recommendedName>
</protein>
<dbReference type="Gramene" id="ESR65321">
    <property type="protein sequence ID" value="ESR65321"/>
    <property type="gene ID" value="CICLE_v10010187mg"/>
</dbReference>
<dbReference type="InterPro" id="IPR055414">
    <property type="entry name" value="LRR_R13L4/SHOC2-like"/>
</dbReference>
<evidence type="ECO:0000313" key="4">
    <source>
        <dbReference type="EMBL" id="ESR65321.1"/>
    </source>
</evidence>
<dbReference type="Pfam" id="PF23598">
    <property type="entry name" value="LRR_14"/>
    <property type="match status" value="1"/>
</dbReference>
<dbReference type="EMBL" id="KI535697">
    <property type="protein sequence ID" value="ESR65321.1"/>
    <property type="molecule type" value="Genomic_DNA"/>
</dbReference>
<dbReference type="InterPro" id="IPR027417">
    <property type="entry name" value="P-loop_NTPase"/>
</dbReference>
<name>V4US43_CITCL</name>
<dbReference type="AlphaFoldDB" id="V4US43"/>
<dbReference type="GO" id="GO:0043531">
    <property type="term" value="F:ADP binding"/>
    <property type="evidence" value="ECO:0007669"/>
    <property type="project" value="InterPro"/>
</dbReference>
<keyword evidence="1" id="KW-0677">Repeat</keyword>
<evidence type="ECO:0000256" key="1">
    <source>
        <dbReference type="ARBA" id="ARBA00022737"/>
    </source>
</evidence>
<keyword evidence="2" id="KW-0611">Plant defense</keyword>
<keyword evidence="5" id="KW-1185">Reference proteome</keyword>
<organism evidence="4 5">
    <name type="scientific">Citrus clementina</name>
    <name type="common">Clementine</name>
    <name type="synonym">Citrus deliciosa x Citrus sinensis</name>
    <dbReference type="NCBI Taxonomy" id="85681"/>
    <lineage>
        <taxon>Eukaryota</taxon>
        <taxon>Viridiplantae</taxon>
        <taxon>Streptophyta</taxon>
        <taxon>Embryophyta</taxon>
        <taxon>Tracheophyta</taxon>
        <taxon>Spermatophyta</taxon>
        <taxon>Magnoliopsida</taxon>
        <taxon>eudicotyledons</taxon>
        <taxon>Gunneridae</taxon>
        <taxon>Pentapetalae</taxon>
        <taxon>rosids</taxon>
        <taxon>malvids</taxon>
        <taxon>Sapindales</taxon>
        <taxon>Rutaceae</taxon>
        <taxon>Aurantioideae</taxon>
        <taxon>Citrus</taxon>
    </lineage>
</organism>
<feature type="non-terminal residue" evidence="4">
    <location>
        <position position="1"/>
    </location>
</feature>
<dbReference type="SUPFAM" id="SSF52058">
    <property type="entry name" value="L domain-like"/>
    <property type="match status" value="1"/>
</dbReference>
<feature type="domain" description="Disease resistance R13L4/SHOC-2-like LRR" evidence="3">
    <location>
        <begin position="200"/>
        <end position="415"/>
    </location>
</feature>
<dbReference type="Proteomes" id="UP000030687">
    <property type="component" value="Unassembled WGS sequence"/>
</dbReference>
<dbReference type="InterPro" id="IPR032675">
    <property type="entry name" value="LRR_dom_sf"/>
</dbReference>
<evidence type="ECO:0000313" key="5">
    <source>
        <dbReference type="Proteomes" id="UP000030687"/>
    </source>
</evidence>
<evidence type="ECO:0000259" key="3">
    <source>
        <dbReference type="Pfam" id="PF23598"/>
    </source>
</evidence>
<dbReference type="Gene3D" id="1.10.8.430">
    <property type="entry name" value="Helical domain of apoptotic protease-activating factors"/>
    <property type="match status" value="1"/>
</dbReference>
<dbReference type="KEGG" id="cic:CICLE_v10010187mg"/>
<dbReference type="InParanoid" id="V4US43"/>
<dbReference type="eggNOG" id="KOG4658">
    <property type="taxonomic scope" value="Eukaryota"/>
</dbReference>
<dbReference type="Gene3D" id="1.10.10.10">
    <property type="entry name" value="Winged helix-like DNA-binding domain superfamily/Winged helix DNA-binding domain"/>
    <property type="match status" value="1"/>
</dbReference>
<dbReference type="GO" id="GO:0006952">
    <property type="term" value="P:defense response"/>
    <property type="evidence" value="ECO:0007669"/>
    <property type="project" value="UniProtKB-KW"/>
</dbReference>
<sequence>RAFEKRDVGLHRHMGSIRKKVVQKCRGLPLAAETLGGLLRCKQSDDEWDEILNSKIWYLSEESNILPVLRLSYHNLPSHLKRCFAYCAIFPKDYEFEEMESIFQPSSNNSFKFIMHDLVNDLAQWISGETSFRLENEMVTDNKSRRFRRARHSSYTCGFYDGKSKFEVFHEVEHLRTFLPVLSYEIRLLTRYITDVVLSNLLPKFTKLRVLSLKKYYITELPQYYITELPHSIGDLKHLRYINLSETMIRCLPESICSLCNLQFLILRGCYRLKKLPSNLRNLINLRHLVVTYVDLIREMPLGIKELKCLQMLSNFIVGMVTGSRLKDLKDFKLLCGELCISRLDYNEICLEKPPIRLQSLSSLQKLSIEDCPTLISFPESCFPSILSELKIRNCNALTSLPVEMKHDNACLKSLWVGGCHSLTYIIRGHLPSSLKILQIRNCRKLQCLLHDEEETSIPSSLMMHGKNNSTSTSLLQSLYVYNCPSLICLSSKGQLPKALQHLEILDCPKLESIAERFHNNSSLGCIWIWKCENLKSLPEGLPNLNSLHKIYVWDCPSLVSFPEGGLPNCSLSVTIGKCEKLKALPSHLHCLFKN</sequence>
<dbReference type="SUPFAM" id="SSF52540">
    <property type="entry name" value="P-loop containing nucleoside triphosphate hydrolases"/>
    <property type="match status" value="1"/>
</dbReference>
<dbReference type="PANTHER" id="PTHR36766:SF51">
    <property type="entry name" value="DISEASE RESISTANCE RPP13-LIKE PROTEIN 1"/>
    <property type="match status" value="1"/>
</dbReference>
<dbReference type="InterPro" id="IPR042197">
    <property type="entry name" value="Apaf_helical"/>
</dbReference>
<gene>
    <name evidence="4" type="ORF">CICLE_v10010187mg</name>
</gene>
<dbReference type="OMA" id="QWISGET"/>
<dbReference type="PANTHER" id="PTHR36766">
    <property type="entry name" value="PLANT BROAD-SPECTRUM MILDEW RESISTANCE PROTEIN RPW8"/>
    <property type="match status" value="1"/>
</dbReference>
<dbReference type="InterPro" id="IPR036388">
    <property type="entry name" value="WH-like_DNA-bd_sf"/>
</dbReference>
<reference evidence="4 5" key="1">
    <citation type="submission" date="2013-10" db="EMBL/GenBank/DDBJ databases">
        <authorList>
            <consortium name="International Citrus Genome Consortium"/>
            <person name="Jenkins J."/>
            <person name="Schmutz J."/>
            <person name="Prochnik S."/>
            <person name="Rokhsar D."/>
            <person name="Gmitter F."/>
            <person name="Ollitrault P."/>
            <person name="Machado M."/>
            <person name="Talon M."/>
            <person name="Wincker P."/>
            <person name="Jaillon O."/>
            <person name="Morgante M."/>
        </authorList>
    </citation>
    <scope>NUCLEOTIDE SEQUENCE</scope>
    <source>
        <strain evidence="5">cv. Clemenules</strain>
    </source>
</reference>
<evidence type="ECO:0000256" key="2">
    <source>
        <dbReference type="ARBA" id="ARBA00022821"/>
    </source>
</evidence>